<evidence type="ECO:0000256" key="5">
    <source>
        <dbReference type="ARBA" id="ARBA00022741"/>
    </source>
</evidence>
<evidence type="ECO:0000256" key="9">
    <source>
        <dbReference type="ARBA" id="ARBA00023065"/>
    </source>
</evidence>
<evidence type="ECO:0000256" key="3">
    <source>
        <dbReference type="ARBA" id="ARBA00022538"/>
    </source>
</evidence>
<dbReference type="GO" id="GO:0005886">
    <property type="term" value="C:plasma membrane"/>
    <property type="evidence" value="ECO:0007669"/>
    <property type="project" value="UniProtKB-SubCell"/>
</dbReference>
<keyword evidence="10 11" id="KW-0472">Membrane</keyword>
<evidence type="ECO:0000256" key="4">
    <source>
        <dbReference type="ARBA" id="ARBA00022692"/>
    </source>
</evidence>
<dbReference type="EMBL" id="MWQO01000003">
    <property type="protein sequence ID" value="THD12129.1"/>
    <property type="molecule type" value="Genomic_DNA"/>
</dbReference>
<keyword evidence="5 11" id="KW-0547">Nucleotide-binding</keyword>
<dbReference type="GO" id="GO:0008556">
    <property type="term" value="F:P-type potassium transmembrane transporter activity"/>
    <property type="evidence" value="ECO:0007669"/>
    <property type="project" value="InterPro"/>
</dbReference>
<dbReference type="Proteomes" id="UP000307749">
    <property type="component" value="Unassembled WGS sequence"/>
</dbReference>
<keyword evidence="8 11" id="KW-1133">Transmembrane helix</keyword>
<reference evidence="12 13" key="1">
    <citation type="submission" date="2017-02" db="EMBL/GenBank/DDBJ databases">
        <title>Whole genome sequencing of Metallibacterium scheffleri DSM 24874 (T).</title>
        <authorList>
            <person name="Kumar S."/>
            <person name="Patil P."/>
            <person name="Patil P.B."/>
        </authorList>
    </citation>
    <scope>NUCLEOTIDE SEQUENCE [LARGE SCALE GENOMIC DNA]</scope>
    <source>
        <strain evidence="12 13">DSM 24874</strain>
    </source>
</reference>
<sequence>MRMLLRQSLSLLLLLTLLTGVLYPLACTGLAQLIFPRQADGSLIVRDGQVLGSRLIGQSFSGPAYFWSRPSATTPYAYAADASSGSNLGPTNPALRNAIERRIAALQAADPAQHGSIPVDLVTSSASGLDPDITPAAAQYQLARVAQARHLPPAAVQAMIRASTRARQWGVLGEPRVNVLELNLRLDGLWSRH</sequence>
<keyword evidence="6 11" id="KW-0067">ATP-binding</keyword>
<keyword evidence="9 11" id="KW-0406">Ion transport</keyword>
<keyword evidence="13" id="KW-1185">Reference proteome</keyword>
<name>A0A4S3KSR3_9GAMM</name>
<dbReference type="OrthoDB" id="9788285at2"/>
<evidence type="ECO:0000256" key="7">
    <source>
        <dbReference type="ARBA" id="ARBA00022958"/>
    </source>
</evidence>
<gene>
    <name evidence="11" type="primary">kdpC</name>
    <name evidence="12" type="ORF">B1806_00830</name>
</gene>
<comment type="subunit">
    <text evidence="11">The system is composed of three essential subunits: KdpA, KdpB and KdpC.</text>
</comment>
<dbReference type="PANTHER" id="PTHR30042:SF2">
    <property type="entry name" value="POTASSIUM-TRANSPORTING ATPASE KDPC SUBUNIT"/>
    <property type="match status" value="1"/>
</dbReference>
<dbReference type="STRING" id="993689.GCA_002077135_03247"/>
<dbReference type="NCBIfam" id="TIGR00681">
    <property type="entry name" value="kdpC"/>
    <property type="match status" value="1"/>
</dbReference>
<protein>
    <recommendedName>
        <fullName evidence="11">Potassium-transporting ATPase KdpC subunit</fullName>
    </recommendedName>
    <alternativeName>
        <fullName evidence="11">ATP phosphohydrolase [potassium-transporting] C chain</fullName>
    </alternativeName>
    <alternativeName>
        <fullName evidence="11">Potassium-binding and translocating subunit C</fullName>
    </alternativeName>
    <alternativeName>
        <fullName evidence="11">Potassium-translocating ATPase C chain</fullName>
    </alternativeName>
</protein>
<organism evidence="12 13">
    <name type="scientific">Metallibacterium scheffleri</name>
    <dbReference type="NCBI Taxonomy" id="993689"/>
    <lineage>
        <taxon>Bacteria</taxon>
        <taxon>Pseudomonadati</taxon>
        <taxon>Pseudomonadota</taxon>
        <taxon>Gammaproteobacteria</taxon>
        <taxon>Lysobacterales</taxon>
        <taxon>Rhodanobacteraceae</taxon>
        <taxon>Metallibacterium</taxon>
    </lineage>
</organism>
<keyword evidence="1 11" id="KW-0813">Transport</keyword>
<accession>A0A4S3KSR3</accession>
<comment type="function">
    <text evidence="11">Part of the high-affinity ATP-driven potassium transport (or Kdp) system, which catalyzes the hydrolysis of ATP coupled with the electrogenic transport of potassium into the cytoplasm. This subunit acts as a catalytic chaperone that increases the ATP-binding affinity of the ATP-hydrolyzing subunit KdpB by the formation of a transient KdpB/KdpC/ATP ternary complex.</text>
</comment>
<evidence type="ECO:0000256" key="1">
    <source>
        <dbReference type="ARBA" id="ARBA00022448"/>
    </source>
</evidence>
<keyword evidence="4 11" id="KW-0812">Transmembrane</keyword>
<keyword evidence="3 11" id="KW-0633">Potassium transport</keyword>
<dbReference type="NCBIfam" id="NF001454">
    <property type="entry name" value="PRK00315.1"/>
    <property type="match status" value="1"/>
</dbReference>
<evidence type="ECO:0000313" key="12">
    <source>
        <dbReference type="EMBL" id="THD12129.1"/>
    </source>
</evidence>
<dbReference type="PANTHER" id="PTHR30042">
    <property type="entry name" value="POTASSIUM-TRANSPORTING ATPASE C CHAIN"/>
    <property type="match status" value="1"/>
</dbReference>
<dbReference type="Pfam" id="PF02669">
    <property type="entry name" value="KdpC"/>
    <property type="match status" value="1"/>
</dbReference>
<dbReference type="HAMAP" id="MF_00276">
    <property type="entry name" value="KdpC"/>
    <property type="match status" value="1"/>
</dbReference>
<proteinExistence type="inferred from homology"/>
<comment type="similarity">
    <text evidence="11">Belongs to the KdpC family.</text>
</comment>
<dbReference type="AlphaFoldDB" id="A0A4S3KSR3"/>
<comment type="subcellular location">
    <subcellularLocation>
        <location evidence="11">Cell membrane</location>
        <topology evidence="11">Single-pass membrane protein</topology>
    </subcellularLocation>
</comment>
<dbReference type="GO" id="GO:0005524">
    <property type="term" value="F:ATP binding"/>
    <property type="evidence" value="ECO:0007669"/>
    <property type="project" value="UniProtKB-UniRule"/>
</dbReference>
<evidence type="ECO:0000256" key="11">
    <source>
        <dbReference type="HAMAP-Rule" id="MF_00276"/>
    </source>
</evidence>
<keyword evidence="7 11" id="KW-0630">Potassium</keyword>
<evidence type="ECO:0000313" key="13">
    <source>
        <dbReference type="Proteomes" id="UP000307749"/>
    </source>
</evidence>
<dbReference type="InterPro" id="IPR003820">
    <property type="entry name" value="KdpC"/>
</dbReference>
<keyword evidence="2 11" id="KW-1003">Cell membrane</keyword>
<dbReference type="RefSeq" id="WP_081129638.1">
    <property type="nucleotide sequence ID" value="NZ_DAHXOC010000029.1"/>
</dbReference>
<dbReference type="PIRSF" id="PIRSF001296">
    <property type="entry name" value="K_ATPase_KdpC"/>
    <property type="match status" value="1"/>
</dbReference>
<comment type="caution">
    <text evidence="12">The sequence shown here is derived from an EMBL/GenBank/DDBJ whole genome shotgun (WGS) entry which is preliminary data.</text>
</comment>
<evidence type="ECO:0000256" key="6">
    <source>
        <dbReference type="ARBA" id="ARBA00022840"/>
    </source>
</evidence>
<evidence type="ECO:0000256" key="10">
    <source>
        <dbReference type="ARBA" id="ARBA00023136"/>
    </source>
</evidence>
<evidence type="ECO:0000256" key="8">
    <source>
        <dbReference type="ARBA" id="ARBA00022989"/>
    </source>
</evidence>
<evidence type="ECO:0000256" key="2">
    <source>
        <dbReference type="ARBA" id="ARBA00022475"/>
    </source>
</evidence>